<dbReference type="AlphaFoldDB" id="A0A1X6NW87"/>
<proteinExistence type="predicted"/>
<name>A0A1X6NW87_PORUM</name>
<dbReference type="EMBL" id="KV919037">
    <property type="protein sequence ID" value="OSX72815.1"/>
    <property type="molecule type" value="Genomic_DNA"/>
</dbReference>
<accession>A0A1X6NW87</accession>
<sequence>MGTWSSPSSSATRLVLKLSPDEFAELFRDDAFIKDAHGRLAILEALTKMIEDIEGTAAMVAWSSPNKATRVIRCLYGNFANVSFRVRSYLRNRAGLPPVTMGVGILNQGHHSLFERELLLLHDVLPKDADVHDGLQLLDGRDANRHDALPAAGPGAVVVPVPSGTAATPVLPVQPVLAVHTPSPAHSEAPSGPVLRKPPHAVRLAALPPGIPVLSGSQAAREAQRHQEDEWDEEEDDEIRPVADEYAAKWRAYYAARR</sequence>
<evidence type="ECO:0000256" key="1">
    <source>
        <dbReference type="SAM" id="MobiDB-lite"/>
    </source>
</evidence>
<feature type="compositionally biased region" description="Acidic residues" evidence="1">
    <location>
        <begin position="229"/>
        <end position="238"/>
    </location>
</feature>
<dbReference type="Proteomes" id="UP000218209">
    <property type="component" value="Unassembled WGS sequence"/>
</dbReference>
<reference evidence="2 3" key="1">
    <citation type="submission" date="2017-03" db="EMBL/GenBank/DDBJ databases">
        <title>WGS assembly of Porphyra umbilicalis.</title>
        <authorList>
            <person name="Brawley S.H."/>
            <person name="Blouin N.A."/>
            <person name="Ficko-Blean E."/>
            <person name="Wheeler G.L."/>
            <person name="Lohr M."/>
            <person name="Goodson H.V."/>
            <person name="Jenkins J.W."/>
            <person name="Blaby-Haas C.E."/>
            <person name="Helliwell K.E."/>
            <person name="Chan C."/>
            <person name="Marriage T."/>
            <person name="Bhattacharya D."/>
            <person name="Klein A.S."/>
            <person name="Badis Y."/>
            <person name="Brodie J."/>
            <person name="Cao Y."/>
            <person name="Collen J."/>
            <person name="Dittami S.M."/>
            <person name="Gachon C.M."/>
            <person name="Green B.R."/>
            <person name="Karpowicz S."/>
            <person name="Kim J.W."/>
            <person name="Kudahl U."/>
            <person name="Lin S."/>
            <person name="Michel G."/>
            <person name="Mittag M."/>
            <person name="Olson B.J."/>
            <person name="Pangilinan J."/>
            <person name="Peng Y."/>
            <person name="Qiu H."/>
            <person name="Shu S."/>
            <person name="Singer J.T."/>
            <person name="Smith A.G."/>
            <person name="Sprecher B.N."/>
            <person name="Wagner V."/>
            <person name="Wang W."/>
            <person name="Wang Z.-Y."/>
            <person name="Yan J."/>
            <person name="Yarish C."/>
            <person name="Zoeuner-Riek S."/>
            <person name="Zhuang Y."/>
            <person name="Zou Y."/>
            <person name="Lindquist E.A."/>
            <person name="Grimwood J."/>
            <person name="Barry K."/>
            <person name="Rokhsar D.S."/>
            <person name="Schmutz J."/>
            <person name="Stiller J.W."/>
            <person name="Grossman A.R."/>
            <person name="Prochnik S.E."/>
        </authorList>
    </citation>
    <scope>NUCLEOTIDE SEQUENCE [LARGE SCALE GENOMIC DNA]</scope>
    <source>
        <strain evidence="2">4086291</strain>
    </source>
</reference>
<evidence type="ECO:0000313" key="2">
    <source>
        <dbReference type="EMBL" id="OSX72815.1"/>
    </source>
</evidence>
<organism evidence="2 3">
    <name type="scientific">Porphyra umbilicalis</name>
    <name type="common">Purple laver</name>
    <name type="synonym">Red alga</name>
    <dbReference type="NCBI Taxonomy" id="2786"/>
    <lineage>
        <taxon>Eukaryota</taxon>
        <taxon>Rhodophyta</taxon>
        <taxon>Bangiophyceae</taxon>
        <taxon>Bangiales</taxon>
        <taxon>Bangiaceae</taxon>
        <taxon>Porphyra</taxon>
    </lineage>
</organism>
<evidence type="ECO:0000313" key="3">
    <source>
        <dbReference type="Proteomes" id="UP000218209"/>
    </source>
</evidence>
<feature type="region of interest" description="Disordered" evidence="1">
    <location>
        <begin position="214"/>
        <end position="240"/>
    </location>
</feature>
<protein>
    <submittedName>
        <fullName evidence="2">Uncharacterized protein</fullName>
    </submittedName>
</protein>
<keyword evidence="3" id="KW-1185">Reference proteome</keyword>
<gene>
    <name evidence="2" type="ORF">BU14_0403s0017</name>
</gene>